<dbReference type="Gene3D" id="3.20.20.100">
    <property type="entry name" value="NADP-dependent oxidoreductase domain"/>
    <property type="match status" value="1"/>
</dbReference>
<dbReference type="PANTHER" id="PTHR43364">
    <property type="entry name" value="NADH-SPECIFIC METHYLGLYOXAL REDUCTASE-RELATED"/>
    <property type="match status" value="1"/>
</dbReference>
<dbReference type="PANTHER" id="PTHR43364:SF15">
    <property type="entry name" value="ARYL-ALCOHOL DEHYDROGENASE AAD16-RELATED"/>
    <property type="match status" value="1"/>
</dbReference>
<dbReference type="FunCoup" id="A0A1D2VPM1">
    <property type="interactions" value="127"/>
</dbReference>
<dbReference type="CDD" id="cd19079">
    <property type="entry name" value="AKR_EcYajO-like"/>
    <property type="match status" value="1"/>
</dbReference>
<dbReference type="STRING" id="1344418.A0A1D2VPM1"/>
<dbReference type="InParanoid" id="A0A1D2VPM1"/>
<name>A0A1D2VPM1_9ASCO</name>
<dbReference type="InterPro" id="IPR023210">
    <property type="entry name" value="NADP_OxRdtase_dom"/>
</dbReference>
<keyword evidence="1" id="KW-0560">Oxidoreductase</keyword>
<keyword evidence="4" id="KW-1185">Reference proteome</keyword>
<gene>
    <name evidence="3" type="ORF">ASCRUDRAFT_73386</name>
</gene>
<evidence type="ECO:0000313" key="4">
    <source>
        <dbReference type="Proteomes" id="UP000095038"/>
    </source>
</evidence>
<dbReference type="Pfam" id="PF00248">
    <property type="entry name" value="Aldo_ket_red"/>
    <property type="match status" value="1"/>
</dbReference>
<dbReference type="RefSeq" id="XP_020049867.1">
    <property type="nucleotide sequence ID" value="XM_020192264.1"/>
</dbReference>
<dbReference type="GO" id="GO:0005829">
    <property type="term" value="C:cytosol"/>
    <property type="evidence" value="ECO:0007669"/>
    <property type="project" value="EnsemblFungi"/>
</dbReference>
<sequence>MTSVSSTIPFTTLGNSGLKISKVIVGCMSFGKKSWAPWVVEDEEECLGILKRCYDLGMRTFDTADMYSHGYSEIILGKFIKKYNIKRDRIVIMTKVFHPVDAEDPNFSVWNHNQTDYMNSKGLSRKHIFDAIKNSMERLGTYIDVYQIHRLDHSTPPEEIMKALNDCIEQGYTRYIGASSMKTYEFQALQNIAEKNNWFKFISMQNLYNLLYREEEREMIPYCNKFNVGVIPWSPNARGLLARPLKTEKSQEQLQKLSNLLGLVPFGKNDEDIINRVEELSRKKNCSMAQIALAWLISKNTCPIVGMGSIERIEDTAKAFNLELTDEEISYLEELYSPKFAHI</sequence>
<dbReference type="AlphaFoldDB" id="A0A1D2VPM1"/>
<dbReference type="FunFam" id="3.20.20.100:FF:000004">
    <property type="entry name" value="Oxidoreductase, aldo/keto reductase"/>
    <property type="match status" value="1"/>
</dbReference>
<reference evidence="4" key="1">
    <citation type="submission" date="2016-05" db="EMBL/GenBank/DDBJ databases">
        <title>Comparative genomics of biotechnologically important yeasts.</title>
        <authorList>
            <consortium name="DOE Joint Genome Institute"/>
            <person name="Riley R."/>
            <person name="Haridas S."/>
            <person name="Wolfe K.H."/>
            <person name="Lopes M.R."/>
            <person name="Hittinger C.T."/>
            <person name="Goker M."/>
            <person name="Salamov A."/>
            <person name="Wisecaver J."/>
            <person name="Long T.M."/>
            <person name="Aerts A.L."/>
            <person name="Barry K."/>
            <person name="Choi C."/>
            <person name="Clum A."/>
            <person name="Coughlan A.Y."/>
            <person name="Deshpande S."/>
            <person name="Douglass A.P."/>
            <person name="Hanson S.J."/>
            <person name="Klenk H.-P."/>
            <person name="Labutti K."/>
            <person name="Lapidus A."/>
            <person name="Lindquist E."/>
            <person name="Lipzen A."/>
            <person name="Meier-Kolthoff J.P."/>
            <person name="Ohm R.A."/>
            <person name="Otillar R.P."/>
            <person name="Pangilinan J."/>
            <person name="Peng Y."/>
            <person name="Rokas A."/>
            <person name="Rosa C.A."/>
            <person name="Scheuner C."/>
            <person name="Sibirny A.A."/>
            <person name="Slot J.C."/>
            <person name="Stielow J.B."/>
            <person name="Sun H."/>
            <person name="Kurtzman C.P."/>
            <person name="Blackwell M."/>
            <person name="Grigoriev I.V."/>
            <person name="Jeffries T.W."/>
        </authorList>
    </citation>
    <scope>NUCLEOTIDE SEQUENCE [LARGE SCALE GENOMIC DNA]</scope>
    <source>
        <strain evidence="4">DSM 1968</strain>
    </source>
</reference>
<evidence type="ECO:0000313" key="3">
    <source>
        <dbReference type="EMBL" id="ODV63560.1"/>
    </source>
</evidence>
<proteinExistence type="predicted"/>
<dbReference type="GO" id="GO:0016491">
    <property type="term" value="F:oxidoreductase activity"/>
    <property type="evidence" value="ECO:0007669"/>
    <property type="project" value="UniProtKB-KW"/>
</dbReference>
<dbReference type="GeneID" id="30965900"/>
<evidence type="ECO:0000256" key="1">
    <source>
        <dbReference type="ARBA" id="ARBA00023002"/>
    </source>
</evidence>
<dbReference type="InterPro" id="IPR036812">
    <property type="entry name" value="NAD(P)_OxRdtase_dom_sf"/>
</dbReference>
<evidence type="ECO:0000259" key="2">
    <source>
        <dbReference type="Pfam" id="PF00248"/>
    </source>
</evidence>
<dbReference type="OrthoDB" id="48988at2759"/>
<feature type="domain" description="NADP-dependent oxidoreductase" evidence="2">
    <location>
        <begin position="23"/>
        <end position="336"/>
    </location>
</feature>
<protein>
    <submittedName>
        <fullName evidence="3">Aldo/keto reductase</fullName>
    </submittedName>
</protein>
<dbReference type="Proteomes" id="UP000095038">
    <property type="component" value="Unassembled WGS sequence"/>
</dbReference>
<dbReference type="InterPro" id="IPR050523">
    <property type="entry name" value="AKR_Detox_Biosynth"/>
</dbReference>
<dbReference type="EMBL" id="KV454475">
    <property type="protein sequence ID" value="ODV63560.1"/>
    <property type="molecule type" value="Genomic_DNA"/>
</dbReference>
<accession>A0A1D2VPM1</accession>
<organism evidence="3 4">
    <name type="scientific">Ascoidea rubescens DSM 1968</name>
    <dbReference type="NCBI Taxonomy" id="1344418"/>
    <lineage>
        <taxon>Eukaryota</taxon>
        <taxon>Fungi</taxon>
        <taxon>Dikarya</taxon>
        <taxon>Ascomycota</taxon>
        <taxon>Saccharomycotina</taxon>
        <taxon>Saccharomycetes</taxon>
        <taxon>Ascoideaceae</taxon>
        <taxon>Ascoidea</taxon>
    </lineage>
</organism>
<dbReference type="SUPFAM" id="SSF51430">
    <property type="entry name" value="NAD(P)-linked oxidoreductase"/>
    <property type="match status" value="1"/>
</dbReference>